<dbReference type="EMBL" id="JANBUW010000017">
    <property type="protein sequence ID" value="KAJ2851127.1"/>
    <property type="molecule type" value="Genomic_DNA"/>
</dbReference>
<protein>
    <recommendedName>
        <fullName evidence="9">SURF6-domain-containing protein</fullName>
    </recommendedName>
</protein>
<evidence type="ECO:0000259" key="6">
    <source>
        <dbReference type="Pfam" id="PF15459"/>
    </source>
</evidence>
<dbReference type="PANTHER" id="PTHR14369:SF0">
    <property type="entry name" value="SURFEIT LOCUS PROTEIN 6"/>
    <property type="match status" value="1"/>
</dbReference>
<feature type="compositionally biased region" description="Basic and acidic residues" evidence="4">
    <location>
        <begin position="364"/>
        <end position="373"/>
    </location>
</feature>
<keyword evidence="3" id="KW-0539">Nucleus</keyword>
<dbReference type="GO" id="GO:0003723">
    <property type="term" value="F:RNA binding"/>
    <property type="evidence" value="ECO:0007669"/>
    <property type="project" value="TreeGrafter"/>
</dbReference>
<dbReference type="Pfam" id="PF15459">
    <property type="entry name" value="RRP14"/>
    <property type="match status" value="1"/>
</dbReference>
<evidence type="ECO:0000313" key="7">
    <source>
        <dbReference type="EMBL" id="KAJ2851127.1"/>
    </source>
</evidence>
<feature type="compositionally biased region" description="Basic and acidic residues" evidence="4">
    <location>
        <begin position="88"/>
        <end position="97"/>
    </location>
</feature>
<feature type="region of interest" description="Disordered" evidence="4">
    <location>
        <begin position="88"/>
        <end position="109"/>
    </location>
</feature>
<gene>
    <name evidence="7" type="ORF">IWW36_001378</name>
</gene>
<proteinExistence type="inferred from homology"/>
<dbReference type="PANTHER" id="PTHR14369">
    <property type="entry name" value="SURFEIT LOCUS PROTEIN 6"/>
    <property type="match status" value="1"/>
</dbReference>
<feature type="region of interest" description="Disordered" evidence="4">
    <location>
        <begin position="290"/>
        <end position="373"/>
    </location>
</feature>
<evidence type="ECO:0000256" key="2">
    <source>
        <dbReference type="ARBA" id="ARBA00005904"/>
    </source>
</evidence>
<evidence type="ECO:0000313" key="8">
    <source>
        <dbReference type="Proteomes" id="UP001139887"/>
    </source>
</evidence>
<dbReference type="InterPro" id="IPR029190">
    <property type="entry name" value="Rrp14/SURF6_C"/>
</dbReference>
<sequence length="373" mass="42451">MEPSIEDIAESLHKHAKIFDDLLRLIPPKFYLAEENEKAINHRFMKNIKKETNAKQKDAERKSRAAIKAERLDPENIKTVQDIQAEKFEQQQQEKKAKANGTSDNVHMSKMDIDLDSDKEEDKEITPMAAPGSISALREKLQARIQSLRQKRKAPEDDVSREALLEKRMKRRKSTKEAKAKAKKAGSAAREQVLGGKTPNGNGANEEAGESSEGNIYFGRLTTGMIKKKSKKGMGAKQQLAKVESRRKEIEELRKEDAAKAEMLEQKDQWNKVLDMAKGEKVKDDAKLLRKTIRRNEQQKKKSSREWNERKNKVATQIKERVEKRDANIKARAEAKKMKKQGKSKKAIERTLQATKKGSGKARPGFEGKAARK</sequence>
<keyword evidence="8" id="KW-1185">Reference proteome</keyword>
<feature type="domain" description="Ribosomal RNA-processing protein 14/surfeit locus protein 6 C-terminal" evidence="5">
    <location>
        <begin position="166"/>
        <end position="341"/>
    </location>
</feature>
<evidence type="ECO:0000256" key="1">
    <source>
        <dbReference type="ARBA" id="ARBA00004123"/>
    </source>
</evidence>
<dbReference type="OrthoDB" id="444809at2759"/>
<dbReference type="Pfam" id="PF04935">
    <property type="entry name" value="SURF6"/>
    <property type="match status" value="1"/>
</dbReference>
<dbReference type="InterPro" id="IPR007019">
    <property type="entry name" value="SURF6"/>
</dbReference>
<evidence type="ECO:0008006" key="9">
    <source>
        <dbReference type="Google" id="ProtNLM"/>
    </source>
</evidence>
<evidence type="ECO:0000259" key="5">
    <source>
        <dbReference type="Pfam" id="PF04935"/>
    </source>
</evidence>
<dbReference type="GO" id="GO:0005730">
    <property type="term" value="C:nucleolus"/>
    <property type="evidence" value="ECO:0007669"/>
    <property type="project" value="TreeGrafter"/>
</dbReference>
<organism evidence="7 8">
    <name type="scientific">Coemansia brasiliensis</name>
    <dbReference type="NCBI Taxonomy" id="2650707"/>
    <lineage>
        <taxon>Eukaryota</taxon>
        <taxon>Fungi</taxon>
        <taxon>Fungi incertae sedis</taxon>
        <taxon>Zoopagomycota</taxon>
        <taxon>Kickxellomycotina</taxon>
        <taxon>Kickxellomycetes</taxon>
        <taxon>Kickxellales</taxon>
        <taxon>Kickxellaceae</taxon>
        <taxon>Coemansia</taxon>
    </lineage>
</organism>
<comment type="similarity">
    <text evidence="2">Belongs to the SURF6 family.</text>
</comment>
<comment type="caution">
    <text evidence="7">The sequence shown here is derived from an EMBL/GenBank/DDBJ whole genome shotgun (WGS) entry which is preliminary data.</text>
</comment>
<accession>A0A9W8I942</accession>
<dbReference type="GO" id="GO:0042274">
    <property type="term" value="P:ribosomal small subunit biogenesis"/>
    <property type="evidence" value="ECO:0007669"/>
    <property type="project" value="TreeGrafter"/>
</dbReference>
<dbReference type="AlphaFoldDB" id="A0A9W8I942"/>
<feature type="region of interest" description="Disordered" evidence="4">
    <location>
        <begin position="117"/>
        <end position="136"/>
    </location>
</feature>
<feature type="domain" description="Ribosomal RNA-processing protein 14 N-terminal" evidence="6">
    <location>
        <begin position="11"/>
        <end position="75"/>
    </location>
</feature>
<name>A0A9W8I942_9FUNG</name>
<dbReference type="GO" id="GO:0003677">
    <property type="term" value="F:DNA binding"/>
    <property type="evidence" value="ECO:0007669"/>
    <property type="project" value="TreeGrafter"/>
</dbReference>
<feature type="region of interest" description="Disordered" evidence="4">
    <location>
        <begin position="146"/>
        <end position="215"/>
    </location>
</feature>
<dbReference type="InterPro" id="IPR029188">
    <property type="entry name" value="Rrp14_N"/>
</dbReference>
<comment type="subcellular location">
    <subcellularLocation>
        <location evidence="1">Nucleus</location>
    </subcellularLocation>
</comment>
<dbReference type="GO" id="GO:0042273">
    <property type="term" value="P:ribosomal large subunit biogenesis"/>
    <property type="evidence" value="ECO:0007669"/>
    <property type="project" value="TreeGrafter"/>
</dbReference>
<evidence type="ECO:0000256" key="4">
    <source>
        <dbReference type="SAM" id="MobiDB-lite"/>
    </source>
</evidence>
<evidence type="ECO:0000256" key="3">
    <source>
        <dbReference type="ARBA" id="ARBA00023242"/>
    </source>
</evidence>
<feature type="compositionally biased region" description="Low complexity" evidence="4">
    <location>
        <begin position="200"/>
        <end position="215"/>
    </location>
</feature>
<dbReference type="Proteomes" id="UP001139887">
    <property type="component" value="Unassembled WGS sequence"/>
</dbReference>
<feature type="compositionally biased region" description="Basic and acidic residues" evidence="4">
    <location>
        <begin position="290"/>
        <end position="336"/>
    </location>
</feature>
<feature type="compositionally biased region" description="Basic and acidic residues" evidence="4">
    <location>
        <begin position="153"/>
        <end position="167"/>
    </location>
</feature>
<reference evidence="7" key="1">
    <citation type="submission" date="2022-07" db="EMBL/GenBank/DDBJ databases">
        <title>Phylogenomic reconstructions and comparative analyses of Kickxellomycotina fungi.</title>
        <authorList>
            <person name="Reynolds N.K."/>
            <person name="Stajich J.E."/>
            <person name="Barry K."/>
            <person name="Grigoriev I.V."/>
            <person name="Crous P."/>
            <person name="Smith M.E."/>
        </authorList>
    </citation>
    <scope>NUCLEOTIDE SEQUENCE</scope>
    <source>
        <strain evidence="7">NRRL 1566</strain>
    </source>
</reference>
<feature type="region of interest" description="Disordered" evidence="4">
    <location>
        <begin position="52"/>
        <end position="73"/>
    </location>
</feature>